<reference evidence="2" key="2">
    <citation type="submission" date="2022-10" db="EMBL/GenBank/DDBJ databases">
        <authorList>
            <consortium name="ENA_rothamsted_submissions"/>
            <consortium name="culmorum"/>
            <person name="King R."/>
        </authorList>
    </citation>
    <scope>NUCLEOTIDE SEQUENCE</scope>
</reference>
<protein>
    <submittedName>
        <fullName evidence="2">Uncharacterized protein</fullName>
    </submittedName>
</protein>
<organism evidence="2 3">
    <name type="scientific">Chironomus riparius</name>
    <dbReference type="NCBI Taxonomy" id="315576"/>
    <lineage>
        <taxon>Eukaryota</taxon>
        <taxon>Metazoa</taxon>
        <taxon>Ecdysozoa</taxon>
        <taxon>Arthropoda</taxon>
        <taxon>Hexapoda</taxon>
        <taxon>Insecta</taxon>
        <taxon>Pterygota</taxon>
        <taxon>Neoptera</taxon>
        <taxon>Endopterygota</taxon>
        <taxon>Diptera</taxon>
        <taxon>Nematocera</taxon>
        <taxon>Chironomoidea</taxon>
        <taxon>Chironomidae</taxon>
        <taxon>Chironominae</taxon>
        <taxon>Chironomus</taxon>
    </lineage>
</organism>
<sequence length="43" mass="5145">MQKSDADKDNDNRHKHGEKSSHDAQMNEKEYNKMYDDKLDVTF</sequence>
<dbReference type="AlphaFoldDB" id="A0A9N9WM14"/>
<evidence type="ECO:0000313" key="3">
    <source>
        <dbReference type="Proteomes" id="UP001153620"/>
    </source>
</evidence>
<evidence type="ECO:0000313" key="2">
    <source>
        <dbReference type="EMBL" id="CAG9797086.1"/>
    </source>
</evidence>
<dbReference type="EMBL" id="OU895877">
    <property type="protein sequence ID" value="CAG9797086.1"/>
    <property type="molecule type" value="Genomic_DNA"/>
</dbReference>
<gene>
    <name evidence="2" type="ORF">CHIRRI_LOCUS87</name>
</gene>
<feature type="region of interest" description="Disordered" evidence="1">
    <location>
        <begin position="1"/>
        <end position="43"/>
    </location>
</feature>
<reference evidence="2" key="1">
    <citation type="submission" date="2022-01" db="EMBL/GenBank/DDBJ databases">
        <authorList>
            <person name="King R."/>
        </authorList>
    </citation>
    <scope>NUCLEOTIDE SEQUENCE</scope>
</reference>
<accession>A0A9N9WM14</accession>
<name>A0A9N9WM14_9DIPT</name>
<proteinExistence type="predicted"/>
<keyword evidence="3" id="KW-1185">Reference proteome</keyword>
<evidence type="ECO:0000256" key="1">
    <source>
        <dbReference type="SAM" id="MobiDB-lite"/>
    </source>
</evidence>
<dbReference type="Proteomes" id="UP001153620">
    <property type="component" value="Chromosome 1"/>
</dbReference>